<keyword evidence="6" id="KW-0732">Signal</keyword>
<evidence type="ECO:0000259" key="7">
    <source>
        <dbReference type="PROSITE" id="PS51781"/>
    </source>
</evidence>
<evidence type="ECO:0000256" key="6">
    <source>
        <dbReference type="SAM" id="SignalP"/>
    </source>
</evidence>
<dbReference type="InterPro" id="IPR000064">
    <property type="entry name" value="NLP_P60_dom"/>
</dbReference>
<comment type="similarity">
    <text evidence="1">Belongs to the peptidase C40 family.</text>
</comment>
<dbReference type="SUPFAM" id="SSF54001">
    <property type="entry name" value="Cysteine proteinases"/>
    <property type="match status" value="1"/>
</dbReference>
<accession>A0A1M5P7R4</accession>
<feature type="domain" description="NlpC/P60" evidence="8">
    <location>
        <begin position="281"/>
        <end position="407"/>
    </location>
</feature>
<evidence type="ECO:0000256" key="5">
    <source>
        <dbReference type="SAM" id="MobiDB-lite"/>
    </source>
</evidence>
<dbReference type="PROSITE" id="PS51781">
    <property type="entry name" value="SH3B"/>
    <property type="match status" value="3"/>
</dbReference>
<sequence>MNKKTMVAIGIGALAVSLNAAEANAMEKGTISASALNIRSGPSIKNSKLGKVYKGQTVEILEKSQGWYKVKASNGLVGWGSSEYINIGSSNENNSTCVSTGNAKIKASALNIRLGAGISHAIVGKALNGETVSLLEESNGWYKVKLKNGITGWASGKYIVKVDKQSTDNTESQQTETFQDKRGKVISNSRLNVRSGPGINYPVQCSISPGSVVELKEKSNSWYKVKLSNGLSGWATGRYISETTEPLTSKNQSSQESTPSKNPVVDQNNTNNNSNNNPTGSVNGSEIVSYAYTLMGKPYKWGASGPDIFDCSGFTQYVYRNAANKSIPRVSREQARAGQLVDRGNYKAGDLLYFDTNGDGAVNHVGIYIGGNEFIHCSGTISRPDKVKITSLSSAYWSKAVLGARRF</sequence>
<keyword evidence="2" id="KW-0645">Protease</keyword>
<dbReference type="Gene3D" id="2.30.30.40">
    <property type="entry name" value="SH3 Domains"/>
    <property type="match status" value="3"/>
</dbReference>
<dbReference type="RefSeq" id="WP_073125859.1">
    <property type="nucleotide sequence ID" value="NZ_BAABCH010000098.1"/>
</dbReference>
<keyword evidence="3 9" id="KW-0378">Hydrolase</keyword>
<organism evidence="9 10">
    <name type="scientific">Asaccharospora irregularis DSM 2635</name>
    <dbReference type="NCBI Taxonomy" id="1121321"/>
    <lineage>
        <taxon>Bacteria</taxon>
        <taxon>Bacillati</taxon>
        <taxon>Bacillota</taxon>
        <taxon>Clostridia</taxon>
        <taxon>Peptostreptococcales</taxon>
        <taxon>Peptostreptococcaceae</taxon>
        <taxon>Asaccharospora</taxon>
    </lineage>
</organism>
<name>A0A1M5P7R4_9FIRM</name>
<dbReference type="InterPro" id="IPR051202">
    <property type="entry name" value="Peptidase_C40"/>
</dbReference>
<feature type="region of interest" description="Disordered" evidence="5">
    <location>
        <begin position="245"/>
        <end position="282"/>
    </location>
</feature>
<dbReference type="GO" id="GO:0006508">
    <property type="term" value="P:proteolysis"/>
    <property type="evidence" value="ECO:0007669"/>
    <property type="project" value="UniProtKB-KW"/>
</dbReference>
<dbReference type="SMART" id="SM00287">
    <property type="entry name" value="SH3b"/>
    <property type="match status" value="3"/>
</dbReference>
<dbReference type="STRING" id="1121321.SAMN04488530_11329"/>
<keyword evidence="4" id="KW-0788">Thiol protease</keyword>
<reference evidence="10" key="1">
    <citation type="submission" date="2016-11" db="EMBL/GenBank/DDBJ databases">
        <authorList>
            <person name="Varghese N."/>
            <person name="Submissions S."/>
        </authorList>
    </citation>
    <scope>NUCLEOTIDE SEQUENCE [LARGE SCALE GENOMIC DNA]</scope>
    <source>
        <strain evidence="10">DSM 2635</strain>
    </source>
</reference>
<feature type="domain" description="SH3b" evidence="7">
    <location>
        <begin position="100"/>
        <end position="163"/>
    </location>
</feature>
<protein>
    <submittedName>
        <fullName evidence="9">Cell wall-associated hydrolase, NlpC family</fullName>
    </submittedName>
</protein>
<dbReference type="PANTHER" id="PTHR47053">
    <property type="entry name" value="MUREIN DD-ENDOPEPTIDASE MEPH-RELATED"/>
    <property type="match status" value="1"/>
</dbReference>
<evidence type="ECO:0000256" key="2">
    <source>
        <dbReference type="ARBA" id="ARBA00022670"/>
    </source>
</evidence>
<feature type="compositionally biased region" description="Low complexity" evidence="5">
    <location>
        <begin position="262"/>
        <end position="282"/>
    </location>
</feature>
<feature type="domain" description="SH3b" evidence="7">
    <location>
        <begin position="181"/>
        <end position="244"/>
    </location>
</feature>
<proteinExistence type="inferred from homology"/>
<evidence type="ECO:0000256" key="4">
    <source>
        <dbReference type="ARBA" id="ARBA00022807"/>
    </source>
</evidence>
<dbReference type="Pfam" id="PF00877">
    <property type="entry name" value="NLPC_P60"/>
    <property type="match status" value="1"/>
</dbReference>
<feature type="compositionally biased region" description="Polar residues" evidence="5">
    <location>
        <begin position="245"/>
        <end position="261"/>
    </location>
</feature>
<dbReference type="AlphaFoldDB" id="A0A1M5P7R4"/>
<dbReference type="InterPro" id="IPR003646">
    <property type="entry name" value="SH3-like_bac-type"/>
</dbReference>
<dbReference type="PROSITE" id="PS51935">
    <property type="entry name" value="NLPC_P60"/>
    <property type="match status" value="1"/>
</dbReference>
<dbReference type="Proteomes" id="UP000243255">
    <property type="component" value="Unassembled WGS sequence"/>
</dbReference>
<feature type="domain" description="SH3b" evidence="7">
    <location>
        <begin position="26"/>
        <end position="89"/>
    </location>
</feature>
<dbReference type="Gene3D" id="3.90.1720.10">
    <property type="entry name" value="endopeptidase domain like (from Nostoc punctiforme)"/>
    <property type="match status" value="1"/>
</dbReference>
<feature type="chain" id="PRO_5012296531" evidence="6">
    <location>
        <begin position="26"/>
        <end position="407"/>
    </location>
</feature>
<dbReference type="PANTHER" id="PTHR47053:SF1">
    <property type="entry name" value="MUREIN DD-ENDOPEPTIDASE MEPH-RELATED"/>
    <property type="match status" value="1"/>
</dbReference>
<dbReference type="GO" id="GO:0008234">
    <property type="term" value="F:cysteine-type peptidase activity"/>
    <property type="evidence" value="ECO:0007669"/>
    <property type="project" value="UniProtKB-KW"/>
</dbReference>
<keyword evidence="10" id="KW-1185">Reference proteome</keyword>
<evidence type="ECO:0000256" key="3">
    <source>
        <dbReference type="ARBA" id="ARBA00022801"/>
    </source>
</evidence>
<dbReference type="EMBL" id="FQWX01000013">
    <property type="protein sequence ID" value="SHG97836.1"/>
    <property type="molecule type" value="Genomic_DNA"/>
</dbReference>
<dbReference type="InterPro" id="IPR038765">
    <property type="entry name" value="Papain-like_cys_pep_sf"/>
</dbReference>
<dbReference type="Pfam" id="PF08239">
    <property type="entry name" value="SH3_3"/>
    <property type="match status" value="3"/>
</dbReference>
<evidence type="ECO:0000313" key="10">
    <source>
        <dbReference type="Proteomes" id="UP000243255"/>
    </source>
</evidence>
<evidence type="ECO:0000256" key="1">
    <source>
        <dbReference type="ARBA" id="ARBA00007074"/>
    </source>
</evidence>
<feature type="signal peptide" evidence="6">
    <location>
        <begin position="1"/>
        <end position="25"/>
    </location>
</feature>
<evidence type="ECO:0000259" key="8">
    <source>
        <dbReference type="PROSITE" id="PS51935"/>
    </source>
</evidence>
<gene>
    <name evidence="9" type="ORF">SAMN04488530_11329</name>
</gene>
<dbReference type="OrthoDB" id="9808890at2"/>
<evidence type="ECO:0000313" key="9">
    <source>
        <dbReference type="EMBL" id="SHG97836.1"/>
    </source>
</evidence>